<evidence type="ECO:0008006" key="3">
    <source>
        <dbReference type="Google" id="ProtNLM"/>
    </source>
</evidence>
<dbReference type="Proteomes" id="UP000431269">
    <property type="component" value="Chromosome"/>
</dbReference>
<protein>
    <recommendedName>
        <fullName evidence="3">DUF3298 domain-containing protein</fullName>
    </recommendedName>
</protein>
<evidence type="ECO:0000313" key="1">
    <source>
        <dbReference type="EMBL" id="QGZ93245.1"/>
    </source>
</evidence>
<dbReference type="RefSeq" id="WP_158764259.1">
    <property type="nucleotide sequence ID" value="NZ_CP047045.1"/>
</dbReference>
<dbReference type="KEGG" id="tsv:DSM104635_00052"/>
<gene>
    <name evidence="1" type="ORF">DSM104635_00052</name>
</gene>
<keyword evidence="2" id="KW-1185">Reference proteome</keyword>
<reference evidence="2" key="1">
    <citation type="submission" date="2019-12" db="EMBL/GenBank/DDBJ databases">
        <title>Complete genome of Terracaulis silvestris 0127_4.</title>
        <authorList>
            <person name="Vieira S."/>
            <person name="Riedel T."/>
            <person name="Sproer C."/>
            <person name="Pascual J."/>
            <person name="Boedeker C."/>
            <person name="Overmann J."/>
        </authorList>
    </citation>
    <scope>NUCLEOTIDE SEQUENCE [LARGE SCALE GENOMIC DNA]</scope>
    <source>
        <strain evidence="2">0127_4</strain>
    </source>
</reference>
<dbReference type="AlphaFoldDB" id="A0A6I6MFJ9"/>
<organism evidence="1 2">
    <name type="scientific">Terricaulis silvestris</name>
    <dbReference type="NCBI Taxonomy" id="2686094"/>
    <lineage>
        <taxon>Bacteria</taxon>
        <taxon>Pseudomonadati</taxon>
        <taxon>Pseudomonadota</taxon>
        <taxon>Alphaproteobacteria</taxon>
        <taxon>Caulobacterales</taxon>
        <taxon>Caulobacteraceae</taxon>
        <taxon>Terricaulis</taxon>
    </lineage>
</organism>
<name>A0A6I6MFJ9_9CAUL</name>
<dbReference type="PROSITE" id="PS51257">
    <property type="entry name" value="PROKAR_LIPOPROTEIN"/>
    <property type="match status" value="1"/>
</dbReference>
<proteinExistence type="predicted"/>
<sequence>MSARGVGHLFAAVATLALCACGDSATGSSKTEQSSAERISAGLDVCAQGSNEFAQRVCENRSLAALDNQVRETLVTESASVSDAGAAMLVQNQTRWREAQRISCGIIDPDAQPTTEQQQCLEAEFRARAQDATNAVQDVGGYTFQRMELVDATPVTAEIAEASGLGDGAPNAVVRNIRFPRIDGEQTPEIRRFNELVAQEPQFRLSDATNESVDYTIAYAGPELISVRFIVSQDTLGAANVTNTVKAVTVLMNEGRALLATDVFRAGTRWEDFITTRAVQTIARQYADYPNFPPRRDVYETATKPHLWLITEQGLLLLFPPLSFGGSHADGGTEVTIPWADLRPYLNPAAPTPIRPSA</sequence>
<evidence type="ECO:0000313" key="2">
    <source>
        <dbReference type="Proteomes" id="UP000431269"/>
    </source>
</evidence>
<dbReference type="EMBL" id="CP047045">
    <property type="protein sequence ID" value="QGZ93245.1"/>
    <property type="molecule type" value="Genomic_DNA"/>
</dbReference>
<accession>A0A6I6MFJ9</accession>